<dbReference type="SMART" id="SM00674">
    <property type="entry name" value="CENPB"/>
    <property type="match status" value="1"/>
</dbReference>
<protein>
    <recommendedName>
        <fullName evidence="2">HTH CENPB-type domain-containing protein</fullName>
    </recommendedName>
</protein>
<dbReference type="Proteomes" id="UP000429607">
    <property type="component" value="Unassembled WGS sequence"/>
</dbReference>
<dbReference type="Gene3D" id="3.30.420.10">
    <property type="entry name" value="Ribonuclease H-like superfamily/Ribonuclease H"/>
    <property type="match status" value="1"/>
</dbReference>
<dbReference type="SUPFAM" id="SSF46689">
    <property type="entry name" value="Homeodomain-like"/>
    <property type="match status" value="1"/>
</dbReference>
<dbReference type="InterPro" id="IPR006600">
    <property type="entry name" value="HTH_CenpB_DNA-bd_dom"/>
</dbReference>
<proteinExistence type="predicted"/>
<reference evidence="4 6" key="1">
    <citation type="submission" date="2018-08" db="EMBL/GenBank/DDBJ databases">
        <title>Genomic investigation of the strawberry pathogen Phytophthora fragariae indicates pathogenicity is determined by transcriptional variation in three key races.</title>
        <authorList>
            <person name="Adams T.M."/>
            <person name="Armitage A.D."/>
            <person name="Sobczyk M.K."/>
            <person name="Bates H.J."/>
            <person name="Dunwell J.M."/>
            <person name="Nellist C.F."/>
            <person name="Harrison R.J."/>
        </authorList>
    </citation>
    <scope>NUCLEOTIDE SEQUENCE [LARGE SCALE GENOMIC DNA]</scope>
    <source>
        <strain evidence="3 5">SCRP249</strain>
        <strain evidence="4 6">SCRP333</strain>
    </source>
</reference>
<dbReference type="GO" id="GO:0003677">
    <property type="term" value="F:DNA binding"/>
    <property type="evidence" value="ECO:0007669"/>
    <property type="project" value="UniProtKB-KW"/>
</dbReference>
<dbReference type="EMBL" id="QXFV01000025">
    <property type="protein sequence ID" value="KAE9052009.1"/>
    <property type="molecule type" value="Genomic_DNA"/>
</dbReference>
<dbReference type="PANTHER" id="PTHR19303">
    <property type="entry name" value="TRANSPOSON"/>
    <property type="match status" value="1"/>
</dbReference>
<dbReference type="Proteomes" id="UP000434957">
    <property type="component" value="Unassembled WGS sequence"/>
</dbReference>
<dbReference type="Pfam" id="PF03221">
    <property type="entry name" value="HTH_Tnp_Tc5"/>
    <property type="match status" value="1"/>
</dbReference>
<organism evidence="4 6">
    <name type="scientific">Phytophthora rubi</name>
    <dbReference type="NCBI Taxonomy" id="129364"/>
    <lineage>
        <taxon>Eukaryota</taxon>
        <taxon>Sar</taxon>
        <taxon>Stramenopiles</taxon>
        <taxon>Oomycota</taxon>
        <taxon>Peronosporomycetes</taxon>
        <taxon>Peronosporales</taxon>
        <taxon>Peronosporaceae</taxon>
        <taxon>Phytophthora</taxon>
    </lineage>
</organism>
<dbReference type="Pfam" id="PF03184">
    <property type="entry name" value="DDE_1"/>
    <property type="match status" value="1"/>
</dbReference>
<dbReference type="InterPro" id="IPR036397">
    <property type="entry name" value="RNaseH_sf"/>
</dbReference>
<keyword evidence="1" id="KW-0238">DNA-binding</keyword>
<dbReference type="PROSITE" id="PS51253">
    <property type="entry name" value="HTH_CENPB"/>
    <property type="match status" value="1"/>
</dbReference>
<dbReference type="InterPro" id="IPR004875">
    <property type="entry name" value="DDE_SF_endonuclease_dom"/>
</dbReference>
<comment type="caution">
    <text evidence="4">The sequence shown here is derived from an EMBL/GenBank/DDBJ whole genome shotgun (WGS) entry which is preliminary data.</text>
</comment>
<evidence type="ECO:0000313" key="3">
    <source>
        <dbReference type="EMBL" id="KAE9052009.1"/>
    </source>
</evidence>
<sequence>MPAKRFRLTWSEKVGLLAKADRTPAMSYQALAKWAVSEYGLPAAPGKTKICRIIKSRTALLGRPIEKAVRKNEQPRSHALLDENVVEFVLLAEEEGVSISGAMIIQHARDVAAKLRIPPELRPRFASSWLRRFQERYGIRWRRAYGESDSVELDTSQQEIARLRKLVSSYLPRNVFNMDESAFFTMLRLREASCSLPGHCNKAKMVSSKPSSLHYFGTEKGWMTCWMYQQWLVALDEKMQAEKRTILLLVDNASSHNETGLLLKNIRVEKLPPNTTAKFQPLDQGIIHCVKRYVLSQKMMLALDRLREGSENPYTVDMLTALLWCEAAWSKVTTSTIQHCWNHPGLIEKSNLQFVLN</sequence>
<dbReference type="Gene3D" id="1.10.10.60">
    <property type="entry name" value="Homeodomain-like"/>
    <property type="match status" value="1"/>
</dbReference>
<evidence type="ECO:0000313" key="4">
    <source>
        <dbReference type="EMBL" id="KAE9355353.1"/>
    </source>
</evidence>
<keyword evidence="6" id="KW-1185">Reference proteome</keyword>
<dbReference type="GO" id="GO:0005634">
    <property type="term" value="C:nucleus"/>
    <property type="evidence" value="ECO:0007669"/>
    <property type="project" value="TreeGrafter"/>
</dbReference>
<feature type="domain" description="HTH CENPB-type" evidence="2">
    <location>
        <begin position="69"/>
        <end position="143"/>
    </location>
</feature>
<dbReference type="AlphaFoldDB" id="A0A6A4FX27"/>
<name>A0A6A4FX27_9STRA</name>
<dbReference type="PANTHER" id="PTHR19303:SF73">
    <property type="entry name" value="PROTEIN PDC2"/>
    <property type="match status" value="1"/>
</dbReference>
<evidence type="ECO:0000313" key="6">
    <source>
        <dbReference type="Proteomes" id="UP000434957"/>
    </source>
</evidence>
<evidence type="ECO:0000256" key="1">
    <source>
        <dbReference type="ARBA" id="ARBA00023125"/>
    </source>
</evidence>
<accession>A0A6A4FX27</accession>
<dbReference type="InterPro" id="IPR009057">
    <property type="entry name" value="Homeodomain-like_sf"/>
</dbReference>
<dbReference type="InterPro" id="IPR050863">
    <property type="entry name" value="CenT-Element_Derived"/>
</dbReference>
<dbReference type="EMBL" id="QXFT01000095">
    <property type="protein sequence ID" value="KAE9355353.1"/>
    <property type="molecule type" value="Genomic_DNA"/>
</dbReference>
<evidence type="ECO:0000313" key="5">
    <source>
        <dbReference type="Proteomes" id="UP000429607"/>
    </source>
</evidence>
<evidence type="ECO:0000259" key="2">
    <source>
        <dbReference type="PROSITE" id="PS51253"/>
    </source>
</evidence>
<gene>
    <name evidence="3" type="ORF">PR001_g915</name>
    <name evidence="4" type="ORF">PR003_g2904</name>
</gene>